<dbReference type="GO" id="GO:0004222">
    <property type="term" value="F:metalloendopeptidase activity"/>
    <property type="evidence" value="ECO:0007669"/>
    <property type="project" value="TreeGrafter"/>
</dbReference>
<dbReference type="Gene3D" id="2.70.70.10">
    <property type="entry name" value="Glucose Permease (Domain IIA)"/>
    <property type="match status" value="1"/>
</dbReference>
<dbReference type="EMBL" id="WHJC01000018">
    <property type="protein sequence ID" value="MPQ42700.1"/>
    <property type="molecule type" value="Genomic_DNA"/>
</dbReference>
<evidence type="ECO:0000313" key="6">
    <source>
        <dbReference type="EMBL" id="MPQ42700.1"/>
    </source>
</evidence>
<feature type="domain" description="Peptidoglycan hydrolase PcsB coiled-coil" evidence="5">
    <location>
        <begin position="104"/>
        <end position="177"/>
    </location>
</feature>
<dbReference type="Pfam" id="PF24568">
    <property type="entry name" value="CC_PcsB"/>
    <property type="match status" value="1"/>
</dbReference>
<sequence length="392" mass="44320">MKGVFIMKKKVLAFVIGTMLTNIVALTCKMPIYTYANNKDIEIKEKKLEEAEKKLESTKKSRKEIEVETAKLDDKIEDKKVVIKDLTDKTIKLEKDNKNLEEKIDGVQKKINENYEIIKDIVKIEYEQKAGGYLLLLLEAKDFGNFLRRLEVVSSIVKKNDKIITETKSLEKDLQEKKLQLQVQIDEIKEKKKIAEAEEVKLNKLIEDKKVQVNELIKAQQNLEKEIILTKEQIDELDVQSKIISKELDNNSSNNHEDNNNENESMSWPVPGYTTVSSSFGYRVHPITGVNKLHTGVDFPAPAGTPVVAAKSGTIIMSTYNTAYGNIVGIDHGSGLVTFYAHNTERLVSVGQKVKKGQTIATVGTTGYSTGNHCHFEVKKNGQFVDPMKYLR</sequence>
<dbReference type="AlphaFoldDB" id="A0A6I1MHT1"/>
<evidence type="ECO:0000259" key="4">
    <source>
        <dbReference type="Pfam" id="PF01551"/>
    </source>
</evidence>
<dbReference type="OrthoDB" id="9809488at2"/>
<evidence type="ECO:0000256" key="3">
    <source>
        <dbReference type="SAM" id="MobiDB-lite"/>
    </source>
</evidence>
<proteinExistence type="predicted"/>
<dbReference type="InterPro" id="IPR011055">
    <property type="entry name" value="Dup_hybrid_motif"/>
</dbReference>
<dbReference type="InterPro" id="IPR057309">
    <property type="entry name" value="PcsB_CC"/>
</dbReference>
<comment type="caution">
    <text evidence="6">The sequence shown here is derived from an EMBL/GenBank/DDBJ whole genome shotgun (WGS) entry which is preliminary data.</text>
</comment>
<evidence type="ECO:0000256" key="2">
    <source>
        <dbReference type="SAM" id="Coils"/>
    </source>
</evidence>
<feature type="region of interest" description="Disordered" evidence="3">
    <location>
        <begin position="248"/>
        <end position="270"/>
    </location>
</feature>
<protein>
    <submittedName>
        <fullName evidence="6">Peptidoglycan DD-metalloendopeptidase family protein</fullName>
    </submittedName>
</protein>
<reference evidence="6 7" key="1">
    <citation type="submission" date="2019-10" db="EMBL/GenBank/DDBJ databases">
        <title>The Genome Sequence of Clostridium tarantellae Isolated from Fish Brain.</title>
        <authorList>
            <person name="Bano L."/>
            <person name="Kiel M."/>
            <person name="Sales G."/>
            <person name="Doxey A.C."/>
            <person name="Mansfield M.J."/>
            <person name="Schiavone M."/>
            <person name="Rossetto O."/>
            <person name="Pirazzini M."/>
            <person name="Dobrindt U."/>
            <person name="Montecucco C."/>
        </authorList>
    </citation>
    <scope>NUCLEOTIDE SEQUENCE [LARGE SCALE GENOMIC DNA]</scope>
    <source>
        <strain evidence="6 7">DSM 3997</strain>
    </source>
</reference>
<dbReference type="PANTHER" id="PTHR21666">
    <property type="entry name" value="PEPTIDASE-RELATED"/>
    <property type="match status" value="1"/>
</dbReference>
<dbReference type="Pfam" id="PF01551">
    <property type="entry name" value="Peptidase_M23"/>
    <property type="match status" value="1"/>
</dbReference>
<dbReference type="FunFam" id="2.70.70.10:FF:000006">
    <property type="entry name" value="M23 family peptidase"/>
    <property type="match status" value="1"/>
</dbReference>
<name>A0A6I1MHT1_9CLOT</name>
<accession>A0A6I1MHT1</accession>
<dbReference type="SUPFAM" id="SSF51261">
    <property type="entry name" value="Duplicated hybrid motif"/>
    <property type="match status" value="1"/>
</dbReference>
<keyword evidence="2" id="KW-0175">Coiled coil</keyword>
<keyword evidence="1" id="KW-0732">Signal</keyword>
<keyword evidence="7" id="KW-1185">Reference proteome</keyword>
<feature type="compositionally biased region" description="Basic and acidic residues" evidence="3">
    <location>
        <begin position="248"/>
        <end position="259"/>
    </location>
</feature>
<dbReference type="Gene3D" id="6.10.250.3150">
    <property type="match status" value="1"/>
</dbReference>
<dbReference type="CDD" id="cd12797">
    <property type="entry name" value="M23_peptidase"/>
    <property type="match status" value="1"/>
</dbReference>
<organism evidence="6 7">
    <name type="scientific">Clostridium tarantellae</name>
    <dbReference type="NCBI Taxonomy" id="39493"/>
    <lineage>
        <taxon>Bacteria</taxon>
        <taxon>Bacillati</taxon>
        <taxon>Bacillota</taxon>
        <taxon>Clostridia</taxon>
        <taxon>Eubacteriales</taxon>
        <taxon>Clostridiaceae</taxon>
        <taxon>Clostridium</taxon>
    </lineage>
</organism>
<gene>
    <name evidence="6" type="ORF">GBZ86_02895</name>
</gene>
<feature type="coiled-coil region" evidence="2">
    <location>
        <begin position="38"/>
        <end position="117"/>
    </location>
</feature>
<evidence type="ECO:0000256" key="1">
    <source>
        <dbReference type="ARBA" id="ARBA00022729"/>
    </source>
</evidence>
<dbReference type="PANTHER" id="PTHR21666:SF289">
    <property type="entry name" value="L-ALA--D-GLU ENDOPEPTIDASE"/>
    <property type="match status" value="1"/>
</dbReference>
<dbReference type="Proteomes" id="UP000430345">
    <property type="component" value="Unassembled WGS sequence"/>
</dbReference>
<dbReference type="InterPro" id="IPR016047">
    <property type="entry name" value="M23ase_b-sheet_dom"/>
</dbReference>
<evidence type="ECO:0000259" key="5">
    <source>
        <dbReference type="Pfam" id="PF24568"/>
    </source>
</evidence>
<dbReference type="InterPro" id="IPR050570">
    <property type="entry name" value="Cell_wall_metabolism_enzyme"/>
</dbReference>
<feature type="coiled-coil region" evidence="2">
    <location>
        <begin position="167"/>
        <end position="240"/>
    </location>
</feature>
<evidence type="ECO:0000313" key="7">
    <source>
        <dbReference type="Proteomes" id="UP000430345"/>
    </source>
</evidence>
<feature type="domain" description="M23ase beta-sheet core" evidence="4">
    <location>
        <begin position="293"/>
        <end position="387"/>
    </location>
</feature>